<evidence type="ECO:0000256" key="2">
    <source>
        <dbReference type="ARBA" id="ARBA00022840"/>
    </source>
</evidence>
<gene>
    <name evidence="5" type="primary">LOC111109500</name>
</gene>
<evidence type="ECO:0000313" key="5">
    <source>
        <dbReference type="RefSeq" id="XP_022301355.1"/>
    </source>
</evidence>
<evidence type="ECO:0000256" key="1">
    <source>
        <dbReference type="ARBA" id="ARBA00022741"/>
    </source>
</evidence>
<accession>A0A8B8BD74</accession>
<dbReference type="RefSeq" id="XP_022301355.1">
    <property type="nucleotide sequence ID" value="XM_022445647.1"/>
</dbReference>
<proteinExistence type="predicted"/>
<dbReference type="GO" id="GO:0005524">
    <property type="term" value="F:ATP binding"/>
    <property type="evidence" value="ECO:0007669"/>
    <property type="project" value="UniProtKB-KW"/>
</dbReference>
<protein>
    <submittedName>
        <fullName evidence="5">Serine/threonine-protein kinase ULK3-like</fullName>
    </submittedName>
</protein>
<reference evidence="5" key="1">
    <citation type="submission" date="2025-08" db="UniProtKB">
        <authorList>
            <consortium name="RefSeq"/>
        </authorList>
    </citation>
    <scope>IDENTIFICATION</scope>
    <source>
        <tissue evidence="5">Whole sample</tissue>
    </source>
</reference>
<dbReference type="OrthoDB" id="6068441at2759"/>
<dbReference type="AlphaFoldDB" id="A0A8B8BD74"/>
<evidence type="ECO:0000259" key="3">
    <source>
        <dbReference type="PROSITE" id="PS50011"/>
    </source>
</evidence>
<dbReference type="Gene3D" id="1.10.510.10">
    <property type="entry name" value="Transferase(Phosphotransferase) domain 1"/>
    <property type="match status" value="1"/>
</dbReference>
<dbReference type="PANTHER" id="PTHR24346">
    <property type="entry name" value="MAP/MICROTUBULE AFFINITY-REGULATING KINASE"/>
    <property type="match status" value="1"/>
</dbReference>
<keyword evidence="1" id="KW-0547">Nucleotide-binding</keyword>
<organism evidence="4 5">
    <name type="scientific">Crassostrea virginica</name>
    <name type="common">Eastern oyster</name>
    <dbReference type="NCBI Taxonomy" id="6565"/>
    <lineage>
        <taxon>Eukaryota</taxon>
        <taxon>Metazoa</taxon>
        <taxon>Spiralia</taxon>
        <taxon>Lophotrochozoa</taxon>
        <taxon>Mollusca</taxon>
        <taxon>Bivalvia</taxon>
        <taxon>Autobranchia</taxon>
        <taxon>Pteriomorphia</taxon>
        <taxon>Ostreida</taxon>
        <taxon>Ostreoidea</taxon>
        <taxon>Ostreidae</taxon>
        <taxon>Crassostrea</taxon>
    </lineage>
</organism>
<name>A0A8B8BD74_CRAVI</name>
<dbReference type="GO" id="GO:0004674">
    <property type="term" value="F:protein serine/threonine kinase activity"/>
    <property type="evidence" value="ECO:0007669"/>
    <property type="project" value="TreeGrafter"/>
</dbReference>
<dbReference type="InterPro" id="IPR000719">
    <property type="entry name" value="Prot_kinase_dom"/>
</dbReference>
<feature type="domain" description="Protein kinase" evidence="3">
    <location>
        <begin position="1"/>
        <end position="228"/>
    </location>
</feature>
<dbReference type="SMART" id="SM00220">
    <property type="entry name" value="S_TKc"/>
    <property type="match status" value="1"/>
</dbReference>
<dbReference type="GO" id="GO:0035556">
    <property type="term" value="P:intracellular signal transduction"/>
    <property type="evidence" value="ECO:0007669"/>
    <property type="project" value="TreeGrafter"/>
</dbReference>
<keyword evidence="4" id="KW-1185">Reference proteome</keyword>
<dbReference type="Proteomes" id="UP000694844">
    <property type="component" value="Chromosome 8"/>
</dbReference>
<dbReference type="PANTHER" id="PTHR24346:SF30">
    <property type="entry name" value="MATERNAL EMBRYONIC LEUCINE ZIPPER KINASE"/>
    <property type="match status" value="1"/>
</dbReference>
<dbReference type="PROSITE" id="PS50011">
    <property type="entry name" value="PROTEIN_KINASE_DOM"/>
    <property type="match status" value="1"/>
</dbReference>
<dbReference type="SUPFAM" id="SSF56112">
    <property type="entry name" value="Protein kinase-like (PK-like)"/>
    <property type="match status" value="1"/>
</dbReference>
<dbReference type="Pfam" id="PF00069">
    <property type="entry name" value="Pkinase"/>
    <property type="match status" value="1"/>
</dbReference>
<dbReference type="InterPro" id="IPR011009">
    <property type="entry name" value="Kinase-like_dom_sf"/>
</dbReference>
<dbReference type="GeneID" id="111109500"/>
<dbReference type="KEGG" id="cvn:111109500"/>
<keyword evidence="2" id="KW-0067">ATP-binding</keyword>
<sequence>MSKEHHDRLLTEYMIMRSVWHENILRAWALDFSVHGHDTIMTMDLAQCDLYRYIQSSDDYVPAQQLDQWMEELVSAVSFIHSKDFVHGDLNYTHILLTTDLSIRVTGFGSAEKRTKFQLSRGRDPMFVPPELRCRLSEPIPRGYDPRLIDVWSVGILMFYALTKQPPFTEIVTMSATDVHGNCPGDTLVYREDRKRCSASYSIVLSKLMDFNVRRRPQLVHIINQKFFNQPQLQDQLIAEQMLHMYS</sequence>
<dbReference type="GO" id="GO:0005737">
    <property type="term" value="C:cytoplasm"/>
    <property type="evidence" value="ECO:0007669"/>
    <property type="project" value="TreeGrafter"/>
</dbReference>
<evidence type="ECO:0000313" key="4">
    <source>
        <dbReference type="Proteomes" id="UP000694844"/>
    </source>
</evidence>